<feature type="transmembrane region" description="Helical" evidence="3">
    <location>
        <begin position="14"/>
        <end position="36"/>
    </location>
</feature>
<dbReference type="GO" id="GO:0005506">
    <property type="term" value="F:iron ion binding"/>
    <property type="evidence" value="ECO:0007669"/>
    <property type="project" value="InterPro"/>
</dbReference>
<dbReference type="AlphaFoldDB" id="A0A4Y9YW34"/>
<dbReference type="PANTHER" id="PTHR24305:SF164">
    <property type="entry name" value="P450, PUTATIVE (EUROFUNG)-RELATED"/>
    <property type="match status" value="1"/>
</dbReference>
<reference evidence="4 5" key="1">
    <citation type="submission" date="2019-02" db="EMBL/GenBank/DDBJ databases">
        <title>Genome sequencing of the rare red list fungi Dentipellis fragilis.</title>
        <authorList>
            <person name="Buettner E."/>
            <person name="Kellner H."/>
        </authorList>
    </citation>
    <scope>NUCLEOTIDE SEQUENCE [LARGE SCALE GENOMIC DNA]</scope>
    <source>
        <strain evidence="4 5">DSM 105465</strain>
    </source>
</reference>
<dbReference type="OrthoDB" id="1470350at2759"/>
<dbReference type="SUPFAM" id="SSF48264">
    <property type="entry name" value="Cytochrome P450"/>
    <property type="match status" value="1"/>
</dbReference>
<sequence length="433" mass="48344">MAASFTELLPQVTATHGILVTLLWLVGFYQASLFVYRLFFHPLRAIPGPWYAAVSDLWISYHTLSFDLCHAIEDQVKKYGPVVRIAPNRVMFVDGPTNKIVYPKFNKHSAYLSLKLNGNNSAITTLDTVEHTRVRRASAGQYVTNNIEKYEPDILGSVFPLIQRLQDERGNNPFDCLVMFRHLMTEILVRTNFDLESDAVKLWASGGIDPLTAAVHDTPKYQTVVSRPHLPRTTCTAANSFQFNAIEGIQPSPLVMENRQLCPASSMAANCRVPEGLDGRKADVPHLIQTETLTPAQFVRQGLQQTKQDAKAGKFDDAERVPLVARILASNLEDQLKEGESADHLLAGIDTVATTVSYFCWGLACHPHVVHKLRSELDEVMHDQAAIPKIQTLKTLPYLTAVIQECSSANVRHGAFVSSPNRPKQKDTEYPWT</sequence>
<evidence type="ECO:0008006" key="6">
    <source>
        <dbReference type="Google" id="ProtNLM"/>
    </source>
</evidence>
<keyword evidence="3" id="KW-0472">Membrane</keyword>
<dbReference type="STRING" id="205917.A0A4Y9YW34"/>
<dbReference type="InterPro" id="IPR001128">
    <property type="entry name" value="Cyt_P450"/>
</dbReference>
<evidence type="ECO:0000256" key="3">
    <source>
        <dbReference type="SAM" id="Phobius"/>
    </source>
</evidence>
<name>A0A4Y9YW34_9AGAM</name>
<dbReference type="GO" id="GO:0004497">
    <property type="term" value="F:monooxygenase activity"/>
    <property type="evidence" value="ECO:0007669"/>
    <property type="project" value="InterPro"/>
</dbReference>
<dbReference type="Pfam" id="PF00067">
    <property type="entry name" value="p450"/>
    <property type="match status" value="1"/>
</dbReference>
<evidence type="ECO:0000256" key="2">
    <source>
        <dbReference type="SAM" id="MobiDB-lite"/>
    </source>
</evidence>
<evidence type="ECO:0000313" key="5">
    <source>
        <dbReference type="Proteomes" id="UP000298327"/>
    </source>
</evidence>
<keyword evidence="5" id="KW-1185">Reference proteome</keyword>
<feature type="region of interest" description="Disordered" evidence="2">
    <location>
        <begin position="414"/>
        <end position="433"/>
    </location>
</feature>
<dbReference type="Proteomes" id="UP000298327">
    <property type="component" value="Unassembled WGS sequence"/>
</dbReference>
<evidence type="ECO:0000256" key="1">
    <source>
        <dbReference type="ARBA" id="ARBA00005179"/>
    </source>
</evidence>
<evidence type="ECO:0000313" key="4">
    <source>
        <dbReference type="EMBL" id="TFY65801.1"/>
    </source>
</evidence>
<keyword evidence="3" id="KW-1133">Transmembrane helix</keyword>
<accession>A0A4Y9YW34</accession>
<protein>
    <recommendedName>
        <fullName evidence="6">Cytochrome P450</fullName>
    </recommendedName>
</protein>
<dbReference type="Gene3D" id="1.10.630.10">
    <property type="entry name" value="Cytochrome P450"/>
    <property type="match status" value="1"/>
</dbReference>
<keyword evidence="3" id="KW-0812">Transmembrane</keyword>
<dbReference type="EMBL" id="SEOQ01000306">
    <property type="protein sequence ID" value="TFY65801.1"/>
    <property type="molecule type" value="Genomic_DNA"/>
</dbReference>
<dbReference type="GO" id="GO:0020037">
    <property type="term" value="F:heme binding"/>
    <property type="evidence" value="ECO:0007669"/>
    <property type="project" value="InterPro"/>
</dbReference>
<feature type="compositionally biased region" description="Basic and acidic residues" evidence="2">
    <location>
        <begin position="424"/>
        <end position="433"/>
    </location>
</feature>
<proteinExistence type="predicted"/>
<dbReference type="InterPro" id="IPR050121">
    <property type="entry name" value="Cytochrome_P450_monoxygenase"/>
</dbReference>
<gene>
    <name evidence="4" type="ORF">EVG20_g5288</name>
</gene>
<dbReference type="InterPro" id="IPR036396">
    <property type="entry name" value="Cyt_P450_sf"/>
</dbReference>
<dbReference type="PANTHER" id="PTHR24305">
    <property type="entry name" value="CYTOCHROME P450"/>
    <property type="match status" value="1"/>
</dbReference>
<organism evidence="4 5">
    <name type="scientific">Dentipellis fragilis</name>
    <dbReference type="NCBI Taxonomy" id="205917"/>
    <lineage>
        <taxon>Eukaryota</taxon>
        <taxon>Fungi</taxon>
        <taxon>Dikarya</taxon>
        <taxon>Basidiomycota</taxon>
        <taxon>Agaricomycotina</taxon>
        <taxon>Agaricomycetes</taxon>
        <taxon>Russulales</taxon>
        <taxon>Hericiaceae</taxon>
        <taxon>Dentipellis</taxon>
    </lineage>
</organism>
<comment type="caution">
    <text evidence="4">The sequence shown here is derived from an EMBL/GenBank/DDBJ whole genome shotgun (WGS) entry which is preliminary data.</text>
</comment>
<dbReference type="GO" id="GO:0016705">
    <property type="term" value="F:oxidoreductase activity, acting on paired donors, with incorporation or reduction of molecular oxygen"/>
    <property type="evidence" value="ECO:0007669"/>
    <property type="project" value="InterPro"/>
</dbReference>
<comment type="pathway">
    <text evidence="1">Secondary metabolite biosynthesis.</text>
</comment>